<evidence type="ECO:0000313" key="3">
    <source>
        <dbReference type="Proteomes" id="UP000176593"/>
    </source>
</evidence>
<dbReference type="AlphaFoldDB" id="A0A1F7V6P3"/>
<reference evidence="2 3" key="1">
    <citation type="journal article" date="2016" name="Nat. Commun.">
        <title>Thousands of microbial genomes shed light on interconnected biogeochemical processes in an aquifer system.</title>
        <authorList>
            <person name="Anantharaman K."/>
            <person name="Brown C.T."/>
            <person name="Hug L.A."/>
            <person name="Sharon I."/>
            <person name="Castelle C.J."/>
            <person name="Probst A.J."/>
            <person name="Thomas B.C."/>
            <person name="Singh A."/>
            <person name="Wilkins M.J."/>
            <person name="Karaoz U."/>
            <person name="Brodie E.L."/>
            <person name="Williams K.H."/>
            <person name="Hubbard S.S."/>
            <person name="Banfield J.F."/>
        </authorList>
    </citation>
    <scope>NUCLEOTIDE SEQUENCE [LARGE SCALE GENOMIC DNA]</scope>
</reference>
<comment type="caution">
    <text evidence="2">The sequence shown here is derived from an EMBL/GenBank/DDBJ whole genome shotgun (WGS) entry which is preliminary data.</text>
</comment>
<feature type="signal peptide" evidence="1">
    <location>
        <begin position="1"/>
        <end position="17"/>
    </location>
</feature>
<gene>
    <name evidence="2" type="ORF">A3I41_01445</name>
</gene>
<keyword evidence="1" id="KW-0732">Signal</keyword>
<dbReference type="Proteomes" id="UP000176593">
    <property type="component" value="Unassembled WGS sequence"/>
</dbReference>
<evidence type="ECO:0000313" key="2">
    <source>
        <dbReference type="EMBL" id="OGL86216.1"/>
    </source>
</evidence>
<dbReference type="PROSITE" id="PS51257">
    <property type="entry name" value="PROKAR_LIPOPROTEIN"/>
    <property type="match status" value="1"/>
</dbReference>
<accession>A0A1F7V6P3</accession>
<evidence type="ECO:0000256" key="1">
    <source>
        <dbReference type="SAM" id="SignalP"/>
    </source>
</evidence>
<sequence>MKFFRWFLVAIPLVLMACNEASDPENVGKATGCAILDYQNGVQYFSCTEAHFANALSQFLAQHSDLELAAMAPDDTAGRGRSTGYFVVFRTIHR</sequence>
<proteinExistence type="predicted"/>
<feature type="chain" id="PRO_5009533180" evidence="1">
    <location>
        <begin position="18"/>
        <end position="94"/>
    </location>
</feature>
<name>A0A1F7V6P3_9BACT</name>
<organism evidence="2 3">
    <name type="scientific">Candidatus Uhrbacteria bacterium RIFCSPLOWO2_02_FULL_48_18</name>
    <dbReference type="NCBI Taxonomy" id="1802408"/>
    <lineage>
        <taxon>Bacteria</taxon>
        <taxon>Candidatus Uhriibacteriota</taxon>
    </lineage>
</organism>
<protein>
    <submittedName>
        <fullName evidence="2">Uncharacterized protein</fullName>
    </submittedName>
</protein>
<dbReference type="EMBL" id="MGEQ01000010">
    <property type="protein sequence ID" value="OGL86216.1"/>
    <property type="molecule type" value="Genomic_DNA"/>
</dbReference>